<dbReference type="EMBL" id="MFSU01000045">
    <property type="protein sequence ID" value="OGI47834.1"/>
    <property type="molecule type" value="Genomic_DNA"/>
</dbReference>
<dbReference type="Pfam" id="PF14334">
    <property type="entry name" value="DUF4390"/>
    <property type="match status" value="1"/>
</dbReference>
<organism evidence="1 2">
    <name type="scientific">Candidatus Muproteobacteria bacterium RBG_16_65_34</name>
    <dbReference type="NCBI Taxonomy" id="1817760"/>
    <lineage>
        <taxon>Bacteria</taxon>
        <taxon>Pseudomonadati</taxon>
        <taxon>Pseudomonadota</taxon>
        <taxon>Candidatus Muproteobacteria</taxon>
    </lineage>
</organism>
<accession>A0A1F6TRS2</accession>
<protein>
    <recommendedName>
        <fullName evidence="3">DUF4390 domain-containing protein</fullName>
    </recommendedName>
</protein>
<name>A0A1F6TRS2_9PROT</name>
<evidence type="ECO:0008006" key="3">
    <source>
        <dbReference type="Google" id="ProtNLM"/>
    </source>
</evidence>
<evidence type="ECO:0000313" key="1">
    <source>
        <dbReference type="EMBL" id="OGI47834.1"/>
    </source>
</evidence>
<dbReference type="STRING" id="1817760.A2151_01370"/>
<dbReference type="InterPro" id="IPR025500">
    <property type="entry name" value="DUF4390"/>
</dbReference>
<dbReference type="AlphaFoldDB" id="A0A1F6TRS2"/>
<gene>
    <name evidence="1" type="ORF">A2151_01370</name>
</gene>
<dbReference type="Proteomes" id="UP000178885">
    <property type="component" value="Unassembled WGS sequence"/>
</dbReference>
<reference evidence="1 2" key="1">
    <citation type="journal article" date="2016" name="Nat. Commun.">
        <title>Thousands of microbial genomes shed light on interconnected biogeochemical processes in an aquifer system.</title>
        <authorList>
            <person name="Anantharaman K."/>
            <person name="Brown C.T."/>
            <person name="Hug L.A."/>
            <person name="Sharon I."/>
            <person name="Castelle C.J."/>
            <person name="Probst A.J."/>
            <person name="Thomas B.C."/>
            <person name="Singh A."/>
            <person name="Wilkins M.J."/>
            <person name="Karaoz U."/>
            <person name="Brodie E.L."/>
            <person name="Williams K.H."/>
            <person name="Hubbard S.S."/>
            <person name="Banfield J.F."/>
        </authorList>
    </citation>
    <scope>NUCLEOTIDE SEQUENCE [LARGE SCALE GENOMIC DNA]</scope>
</reference>
<proteinExistence type="predicted"/>
<evidence type="ECO:0000313" key="2">
    <source>
        <dbReference type="Proteomes" id="UP000178885"/>
    </source>
</evidence>
<sequence>MRVCGKSDALRAWLAAWMLGLALAAGAEFRIAEIQPKLIGDSLQFAGTLDLAFTPKVEEALAKGIELTLVIDVKLNRVRRFWWDQNLGRWALRRSIRFHALAGQYLVSDPGASADNWESFTVLADALKYLGALNELKLTLPEAPPAGDYSVDLRVGLDIEALPTPLRPVAYTSLSWRLNSGWTTWGVAR</sequence>
<comment type="caution">
    <text evidence="1">The sequence shown here is derived from an EMBL/GenBank/DDBJ whole genome shotgun (WGS) entry which is preliminary data.</text>
</comment>